<keyword evidence="11" id="KW-1185">Reference proteome</keyword>
<dbReference type="GO" id="GO:0016531">
    <property type="term" value="F:copper chaperone activity"/>
    <property type="evidence" value="ECO:0007669"/>
    <property type="project" value="InterPro"/>
</dbReference>
<keyword evidence="5" id="KW-0496">Mitochondrion</keyword>
<dbReference type="SUPFAM" id="SSF47072">
    <property type="entry name" value="Cysteine alpha-hairpin motif"/>
    <property type="match status" value="1"/>
</dbReference>
<dbReference type="InterPro" id="IPR009069">
    <property type="entry name" value="Cys_alpha_HP_mot_SF"/>
</dbReference>
<evidence type="ECO:0000256" key="1">
    <source>
        <dbReference type="ARBA" id="ARBA00004569"/>
    </source>
</evidence>
<feature type="region of interest" description="Disordered" evidence="9">
    <location>
        <begin position="305"/>
        <end position="345"/>
    </location>
</feature>
<evidence type="ECO:0000256" key="5">
    <source>
        <dbReference type="ARBA" id="ARBA00023128"/>
    </source>
</evidence>
<evidence type="ECO:0000313" key="10">
    <source>
        <dbReference type="EMBL" id="VFR02772.1"/>
    </source>
</evidence>
<evidence type="ECO:0000256" key="3">
    <source>
        <dbReference type="ARBA" id="ARBA00022723"/>
    </source>
</evidence>
<dbReference type="Pfam" id="PF05051">
    <property type="entry name" value="COX17"/>
    <property type="match status" value="1"/>
</dbReference>
<dbReference type="OrthoDB" id="1915887at2759"/>
<feature type="binding site" evidence="8">
    <location>
        <position position="540"/>
    </location>
    <ligand>
        <name>Cu cation</name>
        <dbReference type="ChEBI" id="CHEBI:23378"/>
    </ligand>
</feature>
<feature type="region of interest" description="Disordered" evidence="9">
    <location>
        <begin position="40"/>
        <end position="63"/>
    </location>
</feature>
<dbReference type="FunFam" id="1.10.287.1130:FF:000003">
    <property type="entry name" value="Cytochrome c oxidase copper chaperone"/>
    <property type="match status" value="1"/>
</dbReference>
<feature type="binding site" evidence="8">
    <location>
        <position position="539"/>
    </location>
    <ligand>
        <name>Cu cation</name>
        <dbReference type="ChEBI" id="CHEBI:23378"/>
    </ligand>
</feature>
<evidence type="ECO:0000313" key="11">
    <source>
        <dbReference type="Proteomes" id="UP000595140"/>
    </source>
</evidence>
<dbReference type="GO" id="GO:0005507">
    <property type="term" value="F:copper ion binding"/>
    <property type="evidence" value="ECO:0007669"/>
    <property type="project" value="InterPro"/>
</dbReference>
<dbReference type="Gene3D" id="1.10.287.1130">
    <property type="entry name" value="CytochromE C oxidase copper chaperone"/>
    <property type="match status" value="1"/>
</dbReference>
<comment type="similarity">
    <text evidence="2">Belongs to the COX17 family.</text>
</comment>
<accession>A0A484NMJ2</accession>
<dbReference type="EMBL" id="OOIL02006840">
    <property type="protein sequence ID" value="VFR02772.1"/>
    <property type="molecule type" value="Genomic_DNA"/>
</dbReference>
<keyword evidence="4 8" id="KW-0186">Copper</keyword>
<evidence type="ECO:0000256" key="6">
    <source>
        <dbReference type="ARBA" id="ARBA00023157"/>
    </source>
</evidence>
<feature type="region of interest" description="Disordered" evidence="9">
    <location>
        <begin position="126"/>
        <end position="184"/>
    </location>
</feature>
<keyword evidence="3 8" id="KW-0479">Metal-binding</keyword>
<evidence type="ECO:0000256" key="2">
    <source>
        <dbReference type="ARBA" id="ARBA00009241"/>
    </source>
</evidence>
<evidence type="ECO:0000256" key="9">
    <source>
        <dbReference type="SAM" id="MobiDB-lite"/>
    </source>
</evidence>
<sequence>MKESKGCWTVAAKFNKRSLRIFTQSVQHATDKGLTFLAKRQGSKRMEQATKRQKQSPRTTQERDLTWGQLAGDPRLWPGHGHVSRKWRNAIPPGNVSFRPTRRWNITAANPDGSVSLLDIGSPAITFPATGGEGREAEPACTQRAQSNRLEPAKSRVSHREEEAESQPREPVRSRLANPRDRVQRMEAKLERLERRVEDKNDNEKPLADSPFTAKVHLTPFPRKVNVEAQRFTGKEDLEIHLHSFNQSATMMGCTDEEKYLLFFQTLQGRATELFNKLRPGSIDSGVVRQMIESGELGKEYLQKAQEKNHPWVRPEAQKEDRNGNRRGNDRNKERRPAPDKEHIGMIFGGLEGGDSAAERNNWVRSIYVGECLLHHTRSRKFGDPFVRQEIHLGSGLLSRERERSVDLVRQRVPSLGICLVRPSISSCGSPRPVAGKDLASGFLLRRQLTRGAEAGDEAYCSNRIGKRVPTAENAAGRETPPPLPPDAAAPSRLFFTMAGLPIESTPSSSCAIGIKQSPKDQSAATAVVSDSKPKKKICCACPETKKLRDECIVEHGESACQKWIEAHRICLRAEGFNV</sequence>
<protein>
    <recommendedName>
        <fullName evidence="12">Cytochrome c oxidase copper chaperone</fullName>
    </recommendedName>
</protein>
<dbReference type="PANTHER" id="PTHR16719:SF0">
    <property type="entry name" value="CYTOCHROME C OXIDASE COPPER CHAPERONE"/>
    <property type="match status" value="1"/>
</dbReference>
<keyword evidence="6" id="KW-1015">Disulfide bond</keyword>
<dbReference type="PROSITE" id="PS51808">
    <property type="entry name" value="CHCH"/>
    <property type="match status" value="1"/>
</dbReference>
<organism evidence="10 11">
    <name type="scientific">Cuscuta campestris</name>
    <dbReference type="NCBI Taxonomy" id="132261"/>
    <lineage>
        <taxon>Eukaryota</taxon>
        <taxon>Viridiplantae</taxon>
        <taxon>Streptophyta</taxon>
        <taxon>Embryophyta</taxon>
        <taxon>Tracheophyta</taxon>
        <taxon>Spermatophyta</taxon>
        <taxon>Magnoliopsida</taxon>
        <taxon>eudicotyledons</taxon>
        <taxon>Gunneridae</taxon>
        <taxon>Pentapetalae</taxon>
        <taxon>asterids</taxon>
        <taxon>lamiids</taxon>
        <taxon>Solanales</taxon>
        <taxon>Convolvulaceae</taxon>
        <taxon>Cuscuteae</taxon>
        <taxon>Cuscuta</taxon>
        <taxon>Cuscuta subgen. Grammica</taxon>
        <taxon>Cuscuta sect. Cleistogrammica</taxon>
    </lineage>
</organism>
<name>A0A484NMJ2_9ASTE</name>
<dbReference type="GO" id="GO:0005758">
    <property type="term" value="C:mitochondrial intermembrane space"/>
    <property type="evidence" value="ECO:0007669"/>
    <property type="project" value="UniProtKB-SubCell"/>
</dbReference>
<comment type="subcellular location">
    <subcellularLocation>
        <location evidence="1">Mitochondrion intermembrane space</location>
    </subcellularLocation>
</comment>
<reference evidence="10 11" key="1">
    <citation type="submission" date="2018-04" db="EMBL/GenBank/DDBJ databases">
        <authorList>
            <person name="Vogel A."/>
        </authorList>
    </citation>
    <scope>NUCLEOTIDE SEQUENCE [LARGE SCALE GENOMIC DNA]</scope>
</reference>
<evidence type="ECO:0000256" key="4">
    <source>
        <dbReference type="ARBA" id="ARBA00023008"/>
    </source>
</evidence>
<keyword evidence="7" id="KW-0143">Chaperone</keyword>
<dbReference type="AlphaFoldDB" id="A0A484NMJ2"/>
<dbReference type="Proteomes" id="UP000595140">
    <property type="component" value="Unassembled WGS sequence"/>
</dbReference>
<evidence type="ECO:0000256" key="7">
    <source>
        <dbReference type="ARBA" id="ARBA00023186"/>
    </source>
</evidence>
<proteinExistence type="inferred from homology"/>
<evidence type="ECO:0008006" key="12">
    <source>
        <dbReference type="Google" id="ProtNLM"/>
    </source>
</evidence>
<dbReference type="PANTHER" id="PTHR16719">
    <property type="entry name" value="CYTOCHROME C OXIDASE COPPER CHAPERONE"/>
    <property type="match status" value="1"/>
</dbReference>
<feature type="compositionally biased region" description="Basic and acidic residues" evidence="9">
    <location>
        <begin position="316"/>
        <end position="344"/>
    </location>
</feature>
<feature type="compositionally biased region" description="Basic and acidic residues" evidence="9">
    <location>
        <begin position="151"/>
        <end position="184"/>
    </location>
</feature>
<evidence type="ECO:0000256" key="8">
    <source>
        <dbReference type="PIRSR" id="PIRSR607745-1"/>
    </source>
</evidence>
<gene>
    <name evidence="10" type="ORF">CCAM_LOCUS44547</name>
</gene>
<dbReference type="InterPro" id="IPR007745">
    <property type="entry name" value="Cyt_c_oxidase_Cu-chaperone"/>
</dbReference>